<dbReference type="Proteomes" id="UP000215902">
    <property type="component" value="Unassembled WGS sequence"/>
</dbReference>
<name>A0A267GI89_9PLAT</name>
<dbReference type="EMBL" id="NIVC01000305">
    <property type="protein sequence ID" value="PAA85773.1"/>
    <property type="molecule type" value="Genomic_DNA"/>
</dbReference>
<accession>A0A267GI89</accession>
<evidence type="ECO:0000313" key="3">
    <source>
        <dbReference type="Proteomes" id="UP000215902"/>
    </source>
</evidence>
<keyword evidence="3" id="KW-1185">Reference proteome</keyword>
<proteinExistence type="predicted"/>
<evidence type="ECO:0000313" key="2">
    <source>
        <dbReference type="EMBL" id="PAA85773.1"/>
    </source>
</evidence>
<evidence type="ECO:0000259" key="1">
    <source>
        <dbReference type="Pfam" id="PF04970"/>
    </source>
</evidence>
<protein>
    <recommendedName>
        <fullName evidence="1">LRAT domain-containing protein</fullName>
    </recommendedName>
</protein>
<comment type="caution">
    <text evidence="2">The sequence shown here is derived from an EMBL/GenBank/DDBJ whole genome shotgun (WGS) entry which is preliminary data.</text>
</comment>
<gene>
    <name evidence="2" type="ORF">BOX15_Mlig000755g2</name>
</gene>
<dbReference type="SUPFAM" id="SSF58113">
    <property type="entry name" value="Apolipoprotein A-I"/>
    <property type="match status" value="1"/>
</dbReference>
<feature type="domain" description="LRAT" evidence="1">
    <location>
        <begin position="251"/>
        <end position="325"/>
    </location>
</feature>
<dbReference type="AlphaFoldDB" id="A0A267GI89"/>
<dbReference type="InterPro" id="IPR007053">
    <property type="entry name" value="LRAT_dom"/>
</dbReference>
<organism evidence="2 3">
    <name type="scientific">Macrostomum lignano</name>
    <dbReference type="NCBI Taxonomy" id="282301"/>
    <lineage>
        <taxon>Eukaryota</taxon>
        <taxon>Metazoa</taxon>
        <taxon>Spiralia</taxon>
        <taxon>Lophotrochozoa</taxon>
        <taxon>Platyhelminthes</taxon>
        <taxon>Rhabditophora</taxon>
        <taxon>Macrostomorpha</taxon>
        <taxon>Macrostomida</taxon>
        <taxon>Macrostomidae</taxon>
        <taxon>Macrostomum</taxon>
    </lineage>
</organism>
<dbReference type="Pfam" id="PF04970">
    <property type="entry name" value="LRAT"/>
    <property type="match status" value="1"/>
</dbReference>
<sequence>MDASNRVAIRSAKELNDACPCHISFLKILPYYHEAFLRDSRVLSKRSDILQATIYEYNHQHKTVRKESLDLSAREKVQRVEYPGTNCENPIDSSVETLSDTEQTCENPIDSSVETLSDTEQTCENPIDSSVETLLGYTFLEANADVNGSLASFLDDSKFKVQSSDFCYFLKTNAISDQELENVACLFPTSPGEIKQNQQKVENTCICMEEIRNLKRYDHIILERTGVKGETSKVHFVLTEWDSDSRKGVGVTFENPAECASPRVNKVKVFLRVSGPNQLMKVEHKNPINPSEVDERFKAREGETNYCLCTNNCENFVYYLIYGEPRSPQIEFWSFQLAKVAPALLKCTASIAETIKHRSTQALKSIQSIKFHMGLEYLLDNHKLFFKLAELLLRRELTKVCVSFNNIVKHATSQYQRSTQQLVHEVVASPIKPLLEQLSGLHEVVASPIKPLLEQLSRLHEVVASPIKPLLEQLSRLHEVVASPIKPLLEQLSRLHEVVASPIKPLLEQLSGLHEVVASPIKPLSEQLSGLHEVVASPIKPLLEQLSRLHEVVASPIKPLSEQLSGLHEVVASPIKPLLEQLPGLHEAVASHFKPLSEQLSRLHEAVASPIKPLLEQLPGLHEVVASHIKPLLEQLSGLTGQNSKVVESLMKKFSSLSTVDQIGLAIVVALILFDTYRLASSKNTSKTEWFKLLISSVSQLVAWRFCIGASSTRTLCTSVSVNVLPALLRYLNQFDFAVLVGGLVEQVKSNVQKCYCTVVSSAQTMAKQINGIFEVFAKQTSLSLAYVKKVFSCTLGFG</sequence>
<dbReference type="Gene3D" id="3.90.1720.10">
    <property type="entry name" value="endopeptidase domain like (from Nostoc punctiforme)"/>
    <property type="match status" value="1"/>
</dbReference>
<dbReference type="OrthoDB" id="421951at2759"/>
<reference evidence="2 3" key="1">
    <citation type="submission" date="2017-06" db="EMBL/GenBank/DDBJ databases">
        <title>A platform for efficient transgenesis in Macrostomum lignano, a flatworm model organism for stem cell research.</title>
        <authorList>
            <person name="Berezikov E."/>
        </authorList>
    </citation>
    <scope>NUCLEOTIDE SEQUENCE [LARGE SCALE GENOMIC DNA]</scope>
    <source>
        <strain evidence="2">DV1</strain>
        <tissue evidence="2">Whole organism</tissue>
    </source>
</reference>